<keyword evidence="2" id="KW-1185">Reference proteome</keyword>
<protein>
    <submittedName>
        <fullName evidence="1">Uncharacterized protein</fullName>
    </submittedName>
</protein>
<organism evidence="1 2">
    <name type="scientific">Gemmata massiliana</name>
    <dbReference type="NCBI Taxonomy" id="1210884"/>
    <lineage>
        <taxon>Bacteria</taxon>
        <taxon>Pseudomonadati</taxon>
        <taxon>Planctomycetota</taxon>
        <taxon>Planctomycetia</taxon>
        <taxon>Gemmatales</taxon>
        <taxon>Gemmataceae</taxon>
        <taxon>Gemmata</taxon>
    </lineage>
</organism>
<dbReference type="EMBL" id="LR593886">
    <property type="protein sequence ID" value="VTR94128.1"/>
    <property type="molecule type" value="Genomic_DNA"/>
</dbReference>
<dbReference type="KEGG" id="gms:SOIL9_35860"/>
<evidence type="ECO:0000313" key="2">
    <source>
        <dbReference type="Proteomes" id="UP000464178"/>
    </source>
</evidence>
<accession>A0A6P2CYD6</accession>
<evidence type="ECO:0000313" key="1">
    <source>
        <dbReference type="EMBL" id="VTR94128.1"/>
    </source>
</evidence>
<dbReference type="Proteomes" id="UP000464178">
    <property type="component" value="Chromosome"/>
</dbReference>
<gene>
    <name evidence="1" type="ORF">SOIL9_35860</name>
</gene>
<sequence length="151" mass="16675">MTPEEDERIRNANTEALKQTLEDEIALFPRYMGVERGTKWASDLQNRVFLDRLAAAVQASGGREPGTGDAADFVKLLPFPVTLDAWRLLARIAGKGCVAETYGVLEEDFDDQGQLDPEVADGQGHGLFNDATRKDYVMGFLQGAMEVWHTA</sequence>
<proteinExistence type="predicted"/>
<dbReference type="RefSeq" id="WP_162668737.1">
    <property type="nucleotide sequence ID" value="NZ_LR593886.1"/>
</dbReference>
<name>A0A6P2CYD6_9BACT</name>
<reference evidence="1 2" key="1">
    <citation type="submission" date="2019-05" db="EMBL/GenBank/DDBJ databases">
        <authorList>
            <consortium name="Science for Life Laboratories"/>
        </authorList>
    </citation>
    <scope>NUCLEOTIDE SEQUENCE [LARGE SCALE GENOMIC DNA]</scope>
    <source>
        <strain evidence="1">Soil9</strain>
    </source>
</reference>
<dbReference type="AlphaFoldDB" id="A0A6P2CYD6"/>